<sequence>MITKEVDFQNAIARTVEEMYKSGRSTATVQIGVSPYGNGTREECLSLGRYTSTFDITIGKDGCVTVAGSGKDIYNFELWTSIEWKGDILSTAGHISRTIVNNTAYLQEKVGHLRPYKIDMEFQTEYNEKNLKELREKLEAKNLGK</sequence>
<accession>A0ABV3X6P8</accession>
<dbReference type="EMBL" id="JARVLH010000005">
    <property type="protein sequence ID" value="MEX5285724.1"/>
    <property type="molecule type" value="Genomic_DNA"/>
</dbReference>
<organism evidence="1 2">
    <name type="scientific">Selenomonas sputigena</name>
    <dbReference type="NCBI Taxonomy" id="69823"/>
    <lineage>
        <taxon>Bacteria</taxon>
        <taxon>Bacillati</taxon>
        <taxon>Bacillota</taxon>
        <taxon>Negativicutes</taxon>
        <taxon>Selenomonadales</taxon>
        <taxon>Selenomonadaceae</taxon>
        <taxon>Selenomonas</taxon>
    </lineage>
</organism>
<evidence type="ECO:0000313" key="1">
    <source>
        <dbReference type="EMBL" id="MEX5285724.1"/>
    </source>
</evidence>
<reference evidence="1 2" key="1">
    <citation type="submission" date="2023-04" db="EMBL/GenBank/DDBJ databases">
        <title>Genome Sequence of Selenomonas sputigena ATCC 33150.</title>
        <authorList>
            <person name="Miller D.P."/>
            <person name="Anvari S."/>
            <person name="Polson S.W."/>
            <person name="Macdonald M."/>
            <person name="Mcdowell J.V."/>
        </authorList>
    </citation>
    <scope>NUCLEOTIDE SEQUENCE [LARGE SCALE GENOMIC DNA]</scope>
    <source>
        <strain evidence="1 2">ATCC 33150</strain>
    </source>
</reference>
<name>A0ABV3X6P8_9FIRM</name>
<dbReference type="Proteomes" id="UP001559623">
    <property type="component" value="Unassembled WGS sequence"/>
</dbReference>
<evidence type="ECO:0000313" key="2">
    <source>
        <dbReference type="Proteomes" id="UP001559623"/>
    </source>
</evidence>
<proteinExistence type="predicted"/>
<dbReference type="RefSeq" id="WP_368847449.1">
    <property type="nucleotide sequence ID" value="NZ_CP194411.1"/>
</dbReference>
<keyword evidence="2" id="KW-1185">Reference proteome</keyword>
<comment type="caution">
    <text evidence="1">The sequence shown here is derived from an EMBL/GenBank/DDBJ whole genome shotgun (WGS) entry which is preliminary data.</text>
</comment>
<gene>
    <name evidence="1" type="ORF">QCO44_08775</name>
</gene>
<protein>
    <submittedName>
        <fullName evidence="1">Uncharacterized protein</fullName>
    </submittedName>
</protein>